<keyword evidence="4" id="KW-0732">Signal</keyword>
<dbReference type="Proteomes" id="UP000346198">
    <property type="component" value="Unassembled WGS sequence"/>
</dbReference>
<keyword evidence="2" id="KW-0378">Hydrolase</keyword>
<gene>
    <name evidence="6" type="primary">atsA_33</name>
    <name evidence="6" type="ORF">SCARR_00418</name>
</gene>
<evidence type="ECO:0000256" key="4">
    <source>
        <dbReference type="SAM" id="SignalP"/>
    </source>
</evidence>
<protein>
    <submittedName>
        <fullName evidence="6">Arylsulfatase</fullName>
    </submittedName>
</protein>
<evidence type="ECO:0000256" key="1">
    <source>
        <dbReference type="ARBA" id="ARBA00008779"/>
    </source>
</evidence>
<evidence type="ECO:0000313" key="7">
    <source>
        <dbReference type="Proteomes" id="UP000346198"/>
    </source>
</evidence>
<dbReference type="AlphaFoldDB" id="A0A6C2UGN4"/>
<feature type="signal peptide" evidence="4">
    <location>
        <begin position="1"/>
        <end position="22"/>
    </location>
</feature>
<evidence type="ECO:0000256" key="3">
    <source>
        <dbReference type="SAM" id="MobiDB-lite"/>
    </source>
</evidence>
<sequence length="470" mass="52233">MKFLFVGCAVLAMFMGVATSQAGQERPNIVFIYADDWGWGDLSCHGNTWLKTPNLDRLFSEGTEFSQFNVMNPVCSASRAALMTGRYPARYSIHQHFASPKLNRRMNMPDWLDPNAPTLARFLQQAGYRTGHFGKWHLTNGQTWGAPLPEAYGYDENSVFNGGAGWPAEGLHDTASDTIDFIKASQGKPFFVNVWIHESHTPHRPTAESMKRFEHLDEQHQVYAAVIADGDNQVGQILDALKAMGLEENTLVIFSSDNGPEVTGKTKDVERNAHGYGTYYSVGETGGLRGQKRSLFEGGVRVPFSVRWPGHALAGLKNETTVLSTVDILSTLCAAAGVPLPTDYQSDGENLLSAFNGELVKRTRPLFWEWRGYAGTHDLWPGLAVRDGEWKLMTTYDGKRVELHRIPADRAEAEDLSDQYPEVVSRLKKRAFEWNATLPQKPDPACISATRSESLERAQSPQGFSASVEK</sequence>
<dbReference type="RefSeq" id="WP_136059861.1">
    <property type="nucleotide sequence ID" value="NZ_CAAHFH010000001.1"/>
</dbReference>
<dbReference type="Gene3D" id="3.40.720.10">
    <property type="entry name" value="Alkaline Phosphatase, subunit A"/>
    <property type="match status" value="1"/>
</dbReference>
<dbReference type="PANTHER" id="PTHR42693">
    <property type="entry name" value="ARYLSULFATASE FAMILY MEMBER"/>
    <property type="match status" value="1"/>
</dbReference>
<feature type="domain" description="Sulfatase N-terminal" evidence="5">
    <location>
        <begin position="27"/>
        <end position="338"/>
    </location>
</feature>
<feature type="region of interest" description="Disordered" evidence="3">
    <location>
        <begin position="439"/>
        <end position="470"/>
    </location>
</feature>
<evidence type="ECO:0000256" key="2">
    <source>
        <dbReference type="ARBA" id="ARBA00022801"/>
    </source>
</evidence>
<reference evidence="6 7" key="1">
    <citation type="submission" date="2019-04" db="EMBL/GenBank/DDBJ databases">
        <authorList>
            <person name="Van Vliet M D."/>
        </authorList>
    </citation>
    <scope>NUCLEOTIDE SEQUENCE [LARGE SCALE GENOMIC DNA]</scope>
    <source>
        <strain evidence="6 7">F21</strain>
    </source>
</reference>
<dbReference type="PANTHER" id="PTHR42693:SF53">
    <property type="entry name" value="ENDO-4-O-SULFATASE"/>
    <property type="match status" value="1"/>
</dbReference>
<accession>A0A6C2UGN4</accession>
<dbReference type="EMBL" id="CAAHFH010000001">
    <property type="protein sequence ID" value="VGO18366.1"/>
    <property type="molecule type" value="Genomic_DNA"/>
</dbReference>
<proteinExistence type="inferred from homology"/>
<comment type="similarity">
    <text evidence="1">Belongs to the sulfatase family.</text>
</comment>
<dbReference type="Gene3D" id="3.30.1120.10">
    <property type="match status" value="1"/>
</dbReference>
<name>A0A6C2UGN4_9BACT</name>
<evidence type="ECO:0000313" key="6">
    <source>
        <dbReference type="EMBL" id="VGO18366.1"/>
    </source>
</evidence>
<dbReference type="SUPFAM" id="SSF53649">
    <property type="entry name" value="Alkaline phosphatase-like"/>
    <property type="match status" value="1"/>
</dbReference>
<dbReference type="GO" id="GO:0004065">
    <property type="term" value="F:arylsulfatase activity"/>
    <property type="evidence" value="ECO:0007669"/>
    <property type="project" value="TreeGrafter"/>
</dbReference>
<feature type="compositionally biased region" description="Polar residues" evidence="3">
    <location>
        <begin position="449"/>
        <end position="470"/>
    </location>
</feature>
<evidence type="ECO:0000259" key="5">
    <source>
        <dbReference type="Pfam" id="PF00884"/>
    </source>
</evidence>
<dbReference type="InterPro" id="IPR050738">
    <property type="entry name" value="Sulfatase"/>
</dbReference>
<dbReference type="InterPro" id="IPR000917">
    <property type="entry name" value="Sulfatase_N"/>
</dbReference>
<feature type="chain" id="PRO_5028806335" evidence="4">
    <location>
        <begin position="23"/>
        <end position="470"/>
    </location>
</feature>
<organism evidence="6 7">
    <name type="scientific">Pontiella sulfatireligans</name>
    <dbReference type="NCBI Taxonomy" id="2750658"/>
    <lineage>
        <taxon>Bacteria</taxon>
        <taxon>Pseudomonadati</taxon>
        <taxon>Kiritimatiellota</taxon>
        <taxon>Kiritimatiellia</taxon>
        <taxon>Kiritimatiellales</taxon>
        <taxon>Pontiellaceae</taxon>
        <taxon>Pontiella</taxon>
    </lineage>
</organism>
<dbReference type="InterPro" id="IPR017850">
    <property type="entry name" value="Alkaline_phosphatase_core_sf"/>
</dbReference>
<dbReference type="Pfam" id="PF00884">
    <property type="entry name" value="Sulfatase"/>
    <property type="match status" value="1"/>
</dbReference>
<keyword evidence="7" id="KW-1185">Reference proteome</keyword>